<accession>A0A383EB24</accession>
<name>A0A383EB24_9ZZZZ</name>
<keyword evidence="1" id="KW-0812">Transmembrane</keyword>
<reference evidence="2" key="1">
    <citation type="submission" date="2018-05" db="EMBL/GenBank/DDBJ databases">
        <authorList>
            <person name="Lanie J.A."/>
            <person name="Ng W.-L."/>
            <person name="Kazmierczak K.M."/>
            <person name="Andrzejewski T.M."/>
            <person name="Davidsen T.M."/>
            <person name="Wayne K.J."/>
            <person name="Tettelin H."/>
            <person name="Glass J.I."/>
            <person name="Rusch D."/>
            <person name="Podicherti R."/>
            <person name="Tsui H.-C.T."/>
            <person name="Winkler M.E."/>
        </authorList>
    </citation>
    <scope>NUCLEOTIDE SEQUENCE</scope>
</reference>
<sequence>MSEKQVIDAKIQAAANRRKIQHGWRCMWRGLLFGVCLWLVALVIFKLAPIP</sequence>
<dbReference type="EMBL" id="UINC01224088">
    <property type="protein sequence ID" value="SVE53555.1"/>
    <property type="molecule type" value="Genomic_DNA"/>
</dbReference>
<gene>
    <name evidence="2" type="ORF">METZ01_LOCUS506409</name>
</gene>
<dbReference type="AlphaFoldDB" id="A0A383EB24"/>
<evidence type="ECO:0000256" key="1">
    <source>
        <dbReference type="SAM" id="Phobius"/>
    </source>
</evidence>
<feature type="non-terminal residue" evidence="2">
    <location>
        <position position="51"/>
    </location>
</feature>
<keyword evidence="1" id="KW-1133">Transmembrane helix</keyword>
<keyword evidence="1" id="KW-0472">Membrane</keyword>
<evidence type="ECO:0000313" key="2">
    <source>
        <dbReference type="EMBL" id="SVE53555.1"/>
    </source>
</evidence>
<protein>
    <submittedName>
        <fullName evidence="2">Uncharacterized protein</fullName>
    </submittedName>
</protein>
<organism evidence="2">
    <name type="scientific">marine metagenome</name>
    <dbReference type="NCBI Taxonomy" id="408172"/>
    <lineage>
        <taxon>unclassified sequences</taxon>
        <taxon>metagenomes</taxon>
        <taxon>ecological metagenomes</taxon>
    </lineage>
</organism>
<proteinExistence type="predicted"/>
<feature type="transmembrane region" description="Helical" evidence="1">
    <location>
        <begin position="26"/>
        <end position="48"/>
    </location>
</feature>